<dbReference type="AlphaFoldDB" id="A0A1R3JE65"/>
<accession>A0A1R3JE65</accession>
<gene>
    <name evidence="1" type="ORF">CCACVL1_06625</name>
</gene>
<evidence type="ECO:0000313" key="1">
    <source>
        <dbReference type="EMBL" id="OMO93106.1"/>
    </source>
</evidence>
<protein>
    <submittedName>
        <fullName evidence="1">Uncharacterized protein</fullName>
    </submittedName>
</protein>
<sequence>MANVLRLEWWDYFFSEVKEEEMKPSDSPLPQLDTSWAPEKPFVLISIFLPPTGPPLPKTFAACYTTYSKKKKPTLQKFT</sequence>
<proteinExistence type="predicted"/>
<dbReference type="Proteomes" id="UP000188268">
    <property type="component" value="Unassembled WGS sequence"/>
</dbReference>
<organism evidence="1 2">
    <name type="scientific">Corchorus capsularis</name>
    <name type="common">Jute</name>
    <dbReference type="NCBI Taxonomy" id="210143"/>
    <lineage>
        <taxon>Eukaryota</taxon>
        <taxon>Viridiplantae</taxon>
        <taxon>Streptophyta</taxon>
        <taxon>Embryophyta</taxon>
        <taxon>Tracheophyta</taxon>
        <taxon>Spermatophyta</taxon>
        <taxon>Magnoliopsida</taxon>
        <taxon>eudicotyledons</taxon>
        <taxon>Gunneridae</taxon>
        <taxon>Pentapetalae</taxon>
        <taxon>rosids</taxon>
        <taxon>malvids</taxon>
        <taxon>Malvales</taxon>
        <taxon>Malvaceae</taxon>
        <taxon>Grewioideae</taxon>
        <taxon>Apeibeae</taxon>
        <taxon>Corchorus</taxon>
    </lineage>
</organism>
<reference evidence="1 2" key="1">
    <citation type="submission" date="2013-09" db="EMBL/GenBank/DDBJ databases">
        <title>Corchorus capsularis genome sequencing.</title>
        <authorList>
            <person name="Alam M."/>
            <person name="Haque M.S."/>
            <person name="Islam M.S."/>
            <person name="Emdad E.M."/>
            <person name="Islam M.M."/>
            <person name="Ahmed B."/>
            <person name="Halim A."/>
            <person name="Hossen Q.M.M."/>
            <person name="Hossain M.Z."/>
            <person name="Ahmed R."/>
            <person name="Khan M.M."/>
            <person name="Islam R."/>
            <person name="Rashid M.M."/>
            <person name="Khan S.A."/>
            <person name="Rahman M.S."/>
            <person name="Alam M."/>
        </authorList>
    </citation>
    <scope>NUCLEOTIDE SEQUENCE [LARGE SCALE GENOMIC DNA]</scope>
    <source>
        <strain evidence="2">cv. CVL-1</strain>
        <tissue evidence="1">Whole seedling</tissue>
    </source>
</reference>
<keyword evidence="2" id="KW-1185">Reference proteome</keyword>
<comment type="caution">
    <text evidence="1">The sequence shown here is derived from an EMBL/GenBank/DDBJ whole genome shotgun (WGS) entry which is preliminary data.</text>
</comment>
<dbReference type="Gramene" id="OMO93106">
    <property type="protein sequence ID" value="OMO93106"/>
    <property type="gene ID" value="CCACVL1_06625"/>
</dbReference>
<evidence type="ECO:0000313" key="2">
    <source>
        <dbReference type="Proteomes" id="UP000188268"/>
    </source>
</evidence>
<dbReference type="EMBL" id="AWWV01008105">
    <property type="protein sequence ID" value="OMO93106.1"/>
    <property type="molecule type" value="Genomic_DNA"/>
</dbReference>
<name>A0A1R3JE65_COCAP</name>